<name>A0A4P8IYT5_9BURK</name>
<dbReference type="EMBL" id="CP040078">
    <property type="protein sequence ID" value="QCP54512.1"/>
    <property type="molecule type" value="Genomic_DNA"/>
</dbReference>
<organism evidence="2 3">
    <name type="scientific">Trinickia violacea</name>
    <dbReference type="NCBI Taxonomy" id="2571746"/>
    <lineage>
        <taxon>Bacteria</taxon>
        <taxon>Pseudomonadati</taxon>
        <taxon>Pseudomonadota</taxon>
        <taxon>Betaproteobacteria</taxon>
        <taxon>Burkholderiales</taxon>
        <taxon>Burkholderiaceae</taxon>
        <taxon>Trinickia</taxon>
    </lineage>
</organism>
<evidence type="ECO:0000313" key="2">
    <source>
        <dbReference type="EMBL" id="QCP54512.1"/>
    </source>
</evidence>
<evidence type="ECO:0000256" key="1">
    <source>
        <dbReference type="SAM" id="Phobius"/>
    </source>
</evidence>
<keyword evidence="1" id="KW-0812">Transmembrane</keyword>
<sequence length="59" mass="6744">MNMEEPGAPSGDLKRIVRHASTSRLLALRWTPRVALVSLIGAVIFAWTFVRVIIFFVFW</sequence>
<dbReference type="Proteomes" id="UP000298656">
    <property type="component" value="Chromosome 2"/>
</dbReference>
<accession>A0A4P8IYT5</accession>
<dbReference type="RefSeq" id="WP_137337273.1">
    <property type="nucleotide sequence ID" value="NZ_CP040078.1"/>
</dbReference>
<feature type="transmembrane region" description="Helical" evidence="1">
    <location>
        <begin position="34"/>
        <end position="58"/>
    </location>
</feature>
<reference evidence="2 3" key="1">
    <citation type="submission" date="2019-05" db="EMBL/GenBank/DDBJ databases">
        <title>Burkholderia sp. DHOD12, isolated from subtropical forest soil.</title>
        <authorList>
            <person name="Gao Z.-H."/>
            <person name="Qiu L.-H."/>
        </authorList>
    </citation>
    <scope>NUCLEOTIDE SEQUENCE [LARGE SCALE GENOMIC DNA]</scope>
    <source>
        <strain evidence="2 3">DHOD12</strain>
    </source>
</reference>
<proteinExistence type="predicted"/>
<keyword evidence="3" id="KW-1185">Reference proteome</keyword>
<protein>
    <submittedName>
        <fullName evidence="2">Uncharacterized protein</fullName>
    </submittedName>
</protein>
<evidence type="ECO:0000313" key="3">
    <source>
        <dbReference type="Proteomes" id="UP000298656"/>
    </source>
</evidence>
<dbReference type="AlphaFoldDB" id="A0A4P8IYT5"/>
<keyword evidence="1" id="KW-1133">Transmembrane helix</keyword>
<dbReference type="KEGG" id="tvl:FAZ95_37120"/>
<gene>
    <name evidence="2" type="ORF">FAZ95_37120</name>
</gene>
<keyword evidence="1" id="KW-0472">Membrane</keyword>